<protein>
    <submittedName>
        <fullName evidence="2">13244_t:CDS:1</fullName>
    </submittedName>
</protein>
<feature type="non-terminal residue" evidence="2">
    <location>
        <position position="171"/>
    </location>
</feature>
<keyword evidence="1" id="KW-0812">Transmembrane</keyword>
<dbReference type="AlphaFoldDB" id="A0A9N9NVX4"/>
<dbReference type="OrthoDB" id="2416920at2759"/>
<feature type="transmembrane region" description="Helical" evidence="1">
    <location>
        <begin position="21"/>
        <end position="39"/>
    </location>
</feature>
<proteinExistence type="predicted"/>
<reference evidence="2" key="1">
    <citation type="submission" date="2021-06" db="EMBL/GenBank/DDBJ databases">
        <authorList>
            <person name="Kallberg Y."/>
            <person name="Tangrot J."/>
            <person name="Rosling A."/>
        </authorList>
    </citation>
    <scope>NUCLEOTIDE SEQUENCE</scope>
    <source>
        <strain evidence="2">MA453B</strain>
    </source>
</reference>
<sequence length="171" mass="19513">MNLSKILEPSLNTNISCKTNIMLLKHIIAILLLSYNYFISEVHQLSAYIIIEKFSVNNFEVNFFLFGIEHSYPSHLQIAKRFLCSSWDAINAAEIQQTELITEFLVSSQEKGTDLFYIVNTEFCICICFVGLLEASYKHQGAVATKYYIGSLNFLSSLIFNDRAHFAFIAV</sequence>
<dbReference type="Proteomes" id="UP000789405">
    <property type="component" value="Unassembled WGS sequence"/>
</dbReference>
<keyword evidence="1" id="KW-1133">Transmembrane helix</keyword>
<gene>
    <name evidence="2" type="ORF">DERYTH_LOCUS18193</name>
</gene>
<dbReference type="EMBL" id="CAJVPY010018109">
    <property type="protein sequence ID" value="CAG8765425.1"/>
    <property type="molecule type" value="Genomic_DNA"/>
</dbReference>
<evidence type="ECO:0000256" key="1">
    <source>
        <dbReference type="SAM" id="Phobius"/>
    </source>
</evidence>
<evidence type="ECO:0000313" key="3">
    <source>
        <dbReference type="Proteomes" id="UP000789405"/>
    </source>
</evidence>
<name>A0A9N9NVX4_9GLOM</name>
<accession>A0A9N9NVX4</accession>
<feature type="transmembrane region" description="Helical" evidence="1">
    <location>
        <begin position="115"/>
        <end position="133"/>
    </location>
</feature>
<comment type="caution">
    <text evidence="2">The sequence shown here is derived from an EMBL/GenBank/DDBJ whole genome shotgun (WGS) entry which is preliminary data.</text>
</comment>
<evidence type="ECO:0000313" key="2">
    <source>
        <dbReference type="EMBL" id="CAG8765425.1"/>
    </source>
</evidence>
<keyword evidence="3" id="KW-1185">Reference proteome</keyword>
<organism evidence="2 3">
    <name type="scientific">Dentiscutata erythropus</name>
    <dbReference type="NCBI Taxonomy" id="1348616"/>
    <lineage>
        <taxon>Eukaryota</taxon>
        <taxon>Fungi</taxon>
        <taxon>Fungi incertae sedis</taxon>
        <taxon>Mucoromycota</taxon>
        <taxon>Glomeromycotina</taxon>
        <taxon>Glomeromycetes</taxon>
        <taxon>Diversisporales</taxon>
        <taxon>Gigasporaceae</taxon>
        <taxon>Dentiscutata</taxon>
    </lineage>
</organism>
<keyword evidence="1" id="KW-0472">Membrane</keyword>